<reference evidence="5" key="2">
    <citation type="journal article" date="2013" name="PLoS ONE">
        <title>Genome implosion elicits host-confinement in Alcaligenaceae: evidence from the comparative genomics of Tetrathiobacter kashmirensis, a pathogen in the making.</title>
        <authorList>
            <person name="Ghosh W."/>
            <person name="Alam M."/>
            <person name="Roy C."/>
            <person name="Pyne P."/>
            <person name="George A."/>
            <person name="Chakraborty R."/>
            <person name="Majumder S."/>
            <person name="Agarwal A."/>
            <person name="Chakraborty S."/>
            <person name="Majumdar S."/>
            <person name="Gupta S.K."/>
        </authorList>
    </citation>
    <scope>NUCLEOTIDE SEQUENCE [LARGE SCALE GENOMIC DNA]</scope>
    <source>
        <strain evidence="5">WT001</strain>
    </source>
</reference>
<keyword evidence="2" id="KW-0812">Transmembrane</keyword>
<feature type="transmembrane region" description="Helical" evidence="2">
    <location>
        <begin position="23"/>
        <end position="44"/>
    </location>
</feature>
<dbReference type="Gene3D" id="1.10.8.350">
    <property type="entry name" value="Bacterial muramidase"/>
    <property type="match status" value="1"/>
</dbReference>
<organism evidence="4 5">
    <name type="scientific">Advenella kashmirensis (strain DSM 17095 / LMG 22695 / WT001)</name>
    <name type="common">Tetrathiobacter kashmirensis</name>
    <dbReference type="NCBI Taxonomy" id="1036672"/>
    <lineage>
        <taxon>Bacteria</taxon>
        <taxon>Pseudomonadati</taxon>
        <taxon>Pseudomonadota</taxon>
        <taxon>Betaproteobacteria</taxon>
        <taxon>Burkholderiales</taxon>
        <taxon>Alcaligenaceae</taxon>
    </lineage>
</organism>
<protein>
    <submittedName>
        <fullName evidence="4">Membrane-bound lytic murein transglycosylase B</fullName>
    </submittedName>
</protein>
<proteinExistence type="predicted"/>
<name>I3UD80_ADVKW</name>
<accession>I3UD80</accession>
<dbReference type="Proteomes" id="UP000005267">
    <property type="component" value="Chromosome"/>
</dbReference>
<evidence type="ECO:0000313" key="4">
    <source>
        <dbReference type="EMBL" id="AFK62968.1"/>
    </source>
</evidence>
<dbReference type="Pfam" id="PF13406">
    <property type="entry name" value="SLT_2"/>
    <property type="match status" value="1"/>
</dbReference>
<dbReference type="GO" id="GO:0008933">
    <property type="term" value="F:peptidoglycan lytic transglycosylase activity"/>
    <property type="evidence" value="ECO:0007669"/>
    <property type="project" value="TreeGrafter"/>
</dbReference>
<dbReference type="InterPro" id="IPR011757">
    <property type="entry name" value="Lytic_transglycosylase_MltB"/>
</dbReference>
<dbReference type="HOGENOM" id="CLU_035402_1_1_4"/>
<evidence type="ECO:0000256" key="1">
    <source>
        <dbReference type="PIRSR" id="PIRSR611757-1"/>
    </source>
</evidence>
<evidence type="ECO:0000313" key="5">
    <source>
        <dbReference type="Proteomes" id="UP000005267"/>
    </source>
</evidence>
<reference evidence="4 5" key="1">
    <citation type="journal article" date="2011" name="J. Bacteriol.">
        <title>Whole-genome shotgun sequencing of the sulfur-oxidizing chemoautotroph Tetrathiobacter kashmirensis.</title>
        <authorList>
            <person name="Ghosh W."/>
            <person name="George A."/>
            <person name="Agarwal A."/>
            <person name="Raj P."/>
            <person name="Alam M."/>
            <person name="Pyne P."/>
            <person name="Das Gupta S.K."/>
        </authorList>
    </citation>
    <scope>NUCLEOTIDE SEQUENCE [LARGE SCALE GENOMIC DNA]</scope>
    <source>
        <strain evidence="4 5">WT001</strain>
    </source>
</reference>
<keyword evidence="2" id="KW-0472">Membrane</keyword>
<sequence>MILFYLHTIYHILRRNETRGNPAALLNLPVFAAICGMMLLIAIYEHNFTGFLLKRSFALLVPVLLLSLAACSSTSQSGNNGSATSAGASGPTGWAAENRKLSADRNTFVAQVSERHGIPRSHIEQLLATATVDDRVIRLMTPKGSGGRVTRAWQSYRNRFVEPIRLRKGTAFWNANRQTLNRAEKTYGVPAAIIASIIGVETVYGEQTGSFRVLDTLYTLGFNHPEPNRPEKGQMFRNQLAALLDLDYRDKVDANSATGSFAGAIGLPQFMPVSIEHYAVDGDNDGHIDLRYSTQDAILSVANYLAKHGWRADTPVFAPVTLPAGAASLVDGGLEPSMSWSQLQSRGATLRAGSTGGTWQNGKEIGVIDLRDEVRGSHEYRTATRNFFAITKYNRSYFYAASVAELAYGLASRQRSSGYQVTMPY</sequence>
<evidence type="ECO:0000259" key="3">
    <source>
        <dbReference type="Pfam" id="PF13406"/>
    </source>
</evidence>
<keyword evidence="5" id="KW-1185">Reference proteome</keyword>
<dbReference type="Gene3D" id="1.10.530.10">
    <property type="match status" value="1"/>
</dbReference>
<dbReference type="CDD" id="cd13399">
    <property type="entry name" value="Slt35-like"/>
    <property type="match status" value="1"/>
</dbReference>
<dbReference type="SUPFAM" id="SSF53955">
    <property type="entry name" value="Lysozyme-like"/>
    <property type="match status" value="1"/>
</dbReference>
<dbReference type="InterPro" id="IPR043426">
    <property type="entry name" value="MltB-like"/>
</dbReference>
<dbReference type="NCBIfam" id="TIGR02282">
    <property type="entry name" value="MltB"/>
    <property type="match status" value="1"/>
</dbReference>
<keyword evidence="2" id="KW-1133">Transmembrane helix</keyword>
<evidence type="ECO:0000256" key="2">
    <source>
        <dbReference type="SAM" id="Phobius"/>
    </source>
</evidence>
<dbReference type="InterPro" id="IPR031304">
    <property type="entry name" value="SLT_2"/>
</dbReference>
<dbReference type="GO" id="GO:0009253">
    <property type="term" value="P:peptidoglycan catabolic process"/>
    <property type="evidence" value="ECO:0007669"/>
    <property type="project" value="TreeGrafter"/>
</dbReference>
<dbReference type="PANTHER" id="PTHR30163">
    <property type="entry name" value="MEMBRANE-BOUND LYTIC MUREIN TRANSGLYCOSYLASE B"/>
    <property type="match status" value="1"/>
</dbReference>
<dbReference type="KEGG" id="aka:TKWG_14540"/>
<dbReference type="EMBL" id="CP003555">
    <property type="protein sequence ID" value="AFK62968.1"/>
    <property type="molecule type" value="Genomic_DNA"/>
</dbReference>
<dbReference type="STRING" id="1036672.TKWG_14540"/>
<feature type="active site" evidence="1">
    <location>
        <position position="201"/>
    </location>
</feature>
<gene>
    <name evidence="4" type="ordered locus">TKWG_14540</name>
</gene>
<dbReference type="AlphaFoldDB" id="I3UD80"/>
<dbReference type="PANTHER" id="PTHR30163:SF9">
    <property type="entry name" value="MEMBRANE-BOUND LYTIC MUREIN TRANSGLYCOSYLASE B"/>
    <property type="match status" value="1"/>
</dbReference>
<dbReference type="InterPro" id="IPR023346">
    <property type="entry name" value="Lysozyme-like_dom_sf"/>
</dbReference>
<feature type="domain" description="Transglycosylase SLT" evidence="3">
    <location>
        <begin position="106"/>
        <end position="407"/>
    </location>
</feature>